<reference evidence="6 7" key="1">
    <citation type="journal article" date="2015" name="MBio">
        <title>Genome-Resolved Metagenomic Analysis Reveals Roles for Candidate Phyla and Other Microbial Community Members in Biogeochemical Transformations in Oil Reservoirs.</title>
        <authorList>
            <person name="Hu P."/>
            <person name="Tom L."/>
            <person name="Singh A."/>
            <person name="Thomas B.C."/>
            <person name="Baker B.J."/>
            <person name="Piceno Y.M."/>
            <person name="Andersen G.L."/>
            <person name="Banfield J.F."/>
        </authorList>
    </citation>
    <scope>NUCLEOTIDE SEQUENCE [LARGE SCALE GENOMIC DNA]</scope>
    <source>
        <strain evidence="6">46_26</strain>
    </source>
</reference>
<sequence length="418" mass="47705">MVKNYVLDTNVLIHDPDSIFSFEDNNVIVPLPVLEELDKLKREHGSVGKNAREVIRRLDELRRKGNLRKGVPLENGGVLRVHVLEREVEGAPRFLHERYMDNIILSYVLDLINREKIPTILVSKDINLRVKADSLGIPAQDYLTDRSELETMPKGYMEFHDEDLKRALKTKEVVEKNLDLLDNFYIDLGELYGKYRKGKIFRVKPFEIMGISPRNREQIFSMDALLDDEIPLVFLVGIAGTGKTLLALAVGLYKVLVEKRYRKLIVTRPTVPMGRDVGYLPGELEKKMKPWLQPIMDNLELISSLSGLKIKELEKQDLLEIEALSFIRGRTIPKQFIIIDEAQNLTPHEVKTILTRVGEDTKIVLVGDPYQIDTPYLDKDTNGLVYAALRLLESDLSAVIKLEKGERSRLATVAAELL</sequence>
<comment type="similarity">
    <text evidence="3">In the N-terminal section; belongs to the PINc/VapC protein family.</text>
</comment>
<evidence type="ECO:0000313" key="6">
    <source>
        <dbReference type="EMBL" id="KUK22417.1"/>
    </source>
</evidence>
<dbReference type="AlphaFoldDB" id="A0A101EPB9"/>
<evidence type="ECO:0000256" key="3">
    <source>
        <dbReference type="ARBA" id="ARBA00046345"/>
    </source>
</evidence>
<comment type="caution">
    <text evidence="6">The sequence shown here is derived from an EMBL/GenBank/DDBJ whole genome shotgun (WGS) entry which is preliminary data.</text>
</comment>
<keyword evidence="4" id="KW-1133">Transmembrane helix</keyword>
<keyword evidence="1" id="KW-0547">Nucleotide-binding</keyword>
<evidence type="ECO:0000259" key="5">
    <source>
        <dbReference type="SMART" id="SM00670"/>
    </source>
</evidence>
<dbReference type="EMBL" id="LGFG01000167">
    <property type="protein sequence ID" value="KUK22417.1"/>
    <property type="molecule type" value="Genomic_DNA"/>
</dbReference>
<dbReference type="InterPro" id="IPR027417">
    <property type="entry name" value="P-loop_NTPase"/>
</dbReference>
<feature type="transmembrane region" description="Helical" evidence="4">
    <location>
        <begin position="232"/>
        <end position="253"/>
    </location>
</feature>
<keyword evidence="4" id="KW-0472">Membrane</keyword>
<evidence type="ECO:0000256" key="4">
    <source>
        <dbReference type="SAM" id="Phobius"/>
    </source>
</evidence>
<keyword evidence="4" id="KW-0812">Transmembrane</keyword>
<accession>A0A101EPB9</accession>
<feature type="domain" description="PIN" evidence="5">
    <location>
        <begin position="3"/>
        <end position="130"/>
    </location>
</feature>
<name>A0A101EPB9_9THEM</name>
<dbReference type="FunFam" id="3.40.50.300:FF:000013">
    <property type="entry name" value="PhoH family ATPase"/>
    <property type="match status" value="1"/>
</dbReference>
<dbReference type="PANTHER" id="PTHR30473">
    <property type="entry name" value="PROTEIN PHOH"/>
    <property type="match status" value="1"/>
</dbReference>
<organism evidence="6 7">
    <name type="scientific">Thermotoga petrophila</name>
    <dbReference type="NCBI Taxonomy" id="93929"/>
    <lineage>
        <taxon>Bacteria</taxon>
        <taxon>Thermotogati</taxon>
        <taxon>Thermotogota</taxon>
        <taxon>Thermotogae</taxon>
        <taxon>Thermotogales</taxon>
        <taxon>Thermotogaceae</taxon>
        <taxon>Thermotoga</taxon>
    </lineage>
</organism>
<gene>
    <name evidence="6" type="ORF">XD57_1482</name>
</gene>
<keyword evidence="2" id="KW-0067">ATP-binding</keyword>
<dbReference type="InterPro" id="IPR002716">
    <property type="entry name" value="PIN_dom"/>
</dbReference>
<dbReference type="Pfam" id="PF02562">
    <property type="entry name" value="PhoH"/>
    <property type="match status" value="1"/>
</dbReference>
<evidence type="ECO:0000313" key="7">
    <source>
        <dbReference type="Proteomes" id="UP000058636"/>
    </source>
</evidence>
<dbReference type="SUPFAM" id="SSF52540">
    <property type="entry name" value="P-loop containing nucleoside triphosphate hydrolases"/>
    <property type="match status" value="1"/>
</dbReference>
<dbReference type="Pfam" id="PF13638">
    <property type="entry name" value="PIN_4"/>
    <property type="match status" value="1"/>
</dbReference>
<dbReference type="InterPro" id="IPR051451">
    <property type="entry name" value="PhoH2-like"/>
</dbReference>
<protein>
    <submittedName>
        <fullName evidence="6">PhoH family protein</fullName>
    </submittedName>
</protein>
<dbReference type="CDD" id="cd09883">
    <property type="entry name" value="PIN_VapC_PhoHL-ATPase"/>
    <property type="match status" value="1"/>
</dbReference>
<dbReference type="InterPro" id="IPR029060">
    <property type="entry name" value="PIN-like_dom_sf"/>
</dbReference>
<dbReference type="GO" id="GO:0005829">
    <property type="term" value="C:cytosol"/>
    <property type="evidence" value="ECO:0007669"/>
    <property type="project" value="TreeGrafter"/>
</dbReference>
<dbReference type="Gene3D" id="3.40.50.300">
    <property type="entry name" value="P-loop containing nucleotide triphosphate hydrolases"/>
    <property type="match status" value="1"/>
</dbReference>
<dbReference type="SUPFAM" id="SSF88723">
    <property type="entry name" value="PIN domain-like"/>
    <property type="match status" value="1"/>
</dbReference>
<dbReference type="GO" id="GO:0005524">
    <property type="term" value="F:ATP binding"/>
    <property type="evidence" value="ECO:0007669"/>
    <property type="project" value="UniProtKB-KW"/>
</dbReference>
<dbReference type="FunFam" id="3.40.50.1010:FF:000007">
    <property type="entry name" value="PhoH family protein"/>
    <property type="match status" value="1"/>
</dbReference>
<evidence type="ECO:0000256" key="2">
    <source>
        <dbReference type="ARBA" id="ARBA00022840"/>
    </source>
</evidence>
<dbReference type="PANTHER" id="PTHR30473:SF2">
    <property type="entry name" value="PIN DOMAIN-CONTAINING PROTEIN"/>
    <property type="match status" value="1"/>
</dbReference>
<dbReference type="PATRIC" id="fig|93930.3.peg.528"/>
<dbReference type="SMART" id="SM00670">
    <property type="entry name" value="PINc"/>
    <property type="match status" value="1"/>
</dbReference>
<dbReference type="Proteomes" id="UP000058636">
    <property type="component" value="Unassembled WGS sequence"/>
</dbReference>
<dbReference type="Gene3D" id="3.40.50.1010">
    <property type="entry name" value="5'-nuclease"/>
    <property type="match status" value="1"/>
</dbReference>
<proteinExistence type="inferred from homology"/>
<dbReference type="InterPro" id="IPR003714">
    <property type="entry name" value="PhoH"/>
</dbReference>
<evidence type="ECO:0000256" key="1">
    <source>
        <dbReference type="ARBA" id="ARBA00022741"/>
    </source>
</evidence>